<evidence type="ECO:0000313" key="1">
    <source>
        <dbReference type="EMBL" id="MFC5133498.1"/>
    </source>
</evidence>
<comment type="caution">
    <text evidence="1">The sequence shown here is derived from an EMBL/GenBank/DDBJ whole genome shotgun (WGS) entry which is preliminary data.</text>
</comment>
<keyword evidence="1" id="KW-0255">Endonuclease</keyword>
<dbReference type="Pfam" id="PF18780">
    <property type="entry name" value="HNH_repeat"/>
    <property type="match status" value="3"/>
</dbReference>
<keyword evidence="1" id="KW-0540">Nuclease</keyword>
<dbReference type="Proteomes" id="UP001596145">
    <property type="component" value="Unassembled WGS sequence"/>
</dbReference>
<dbReference type="InterPro" id="IPR041025">
    <property type="entry name" value="HNH_repeat"/>
</dbReference>
<name>A0ABD5QMJ5_9EURY</name>
<proteinExistence type="predicted"/>
<protein>
    <submittedName>
        <fullName evidence="1">Homing endonuclease associated repeat-containing protein</fullName>
    </submittedName>
</protein>
<dbReference type="RefSeq" id="WP_136516462.1">
    <property type="nucleotide sequence ID" value="NZ_JBHSKV010000001.1"/>
</dbReference>
<evidence type="ECO:0000313" key="2">
    <source>
        <dbReference type="Proteomes" id="UP001596145"/>
    </source>
</evidence>
<keyword evidence="1" id="KW-0378">Hydrolase</keyword>
<dbReference type="AlphaFoldDB" id="A0ABD5QMJ5"/>
<gene>
    <name evidence="1" type="ORF">ACFPJA_01980</name>
</gene>
<sequence>MTVEGRDEIIRQLQDLADELGRSPTLQDLKDSDESPSVYQVLRCFDSWNEAKEAARLKTYNKVGRDEMYTDAELIELLQDLDERVDGPVTRGDVDGSGDVPSRMAFRRHFGSWNQAKEAAGIEADTKHNQSYSDEELLAKLQELAEETDGPLTSSKLDDAEGYPSLATYVRRFGSWSEAVKKAGLGKDSAHPSNF</sequence>
<accession>A0ABD5QMJ5</accession>
<reference evidence="1 2" key="1">
    <citation type="journal article" date="2019" name="Int. J. Syst. Evol. Microbiol.">
        <title>The Global Catalogue of Microorganisms (GCM) 10K type strain sequencing project: providing services to taxonomists for standard genome sequencing and annotation.</title>
        <authorList>
            <consortium name="The Broad Institute Genomics Platform"/>
            <consortium name="The Broad Institute Genome Sequencing Center for Infectious Disease"/>
            <person name="Wu L."/>
            <person name="Ma J."/>
        </authorList>
    </citation>
    <scope>NUCLEOTIDE SEQUENCE [LARGE SCALE GENOMIC DNA]</scope>
    <source>
        <strain evidence="1 2">CGMCC 1.16026</strain>
    </source>
</reference>
<organism evidence="1 2">
    <name type="scientific">Halorubrum glutamatedens</name>
    <dbReference type="NCBI Taxonomy" id="2707018"/>
    <lineage>
        <taxon>Archaea</taxon>
        <taxon>Methanobacteriati</taxon>
        <taxon>Methanobacteriota</taxon>
        <taxon>Stenosarchaea group</taxon>
        <taxon>Halobacteria</taxon>
        <taxon>Halobacteriales</taxon>
        <taxon>Haloferacaceae</taxon>
        <taxon>Halorubrum</taxon>
    </lineage>
</organism>
<keyword evidence="2" id="KW-1185">Reference proteome</keyword>
<dbReference type="GO" id="GO:0004519">
    <property type="term" value="F:endonuclease activity"/>
    <property type="evidence" value="ECO:0007669"/>
    <property type="project" value="UniProtKB-KW"/>
</dbReference>
<dbReference type="EMBL" id="JBHSKV010000001">
    <property type="protein sequence ID" value="MFC5133498.1"/>
    <property type="molecule type" value="Genomic_DNA"/>
</dbReference>